<dbReference type="InterPro" id="IPR017900">
    <property type="entry name" value="4Fe4S_Fe_S_CS"/>
</dbReference>
<dbReference type="STRING" id="1121400.SAMN02746065_13110"/>
<dbReference type="Proteomes" id="UP000192418">
    <property type="component" value="Unassembled WGS sequence"/>
</dbReference>
<keyword evidence="6" id="KW-1185">Reference proteome</keyword>
<dbReference type="PROSITE" id="PS00198">
    <property type="entry name" value="4FE4S_FER_1"/>
    <property type="match status" value="1"/>
</dbReference>
<dbReference type="Pfam" id="PF00037">
    <property type="entry name" value="Fer4"/>
    <property type="match status" value="1"/>
</dbReference>
<protein>
    <submittedName>
        <fullName evidence="5">4Fe-4S binding domain-containing protein</fullName>
    </submittedName>
</protein>
<dbReference type="EMBL" id="FWXY01000031">
    <property type="protein sequence ID" value="SMD08702.1"/>
    <property type="molecule type" value="Genomic_DNA"/>
</dbReference>
<gene>
    <name evidence="5" type="ORF">SAMN02746065_13110</name>
</gene>
<reference evidence="5 6" key="1">
    <citation type="submission" date="2017-04" db="EMBL/GenBank/DDBJ databases">
        <authorList>
            <person name="Afonso C.L."/>
            <person name="Miller P.J."/>
            <person name="Scott M.A."/>
            <person name="Spackman E."/>
            <person name="Goraichik I."/>
            <person name="Dimitrov K.M."/>
            <person name="Suarez D.L."/>
            <person name="Swayne D.E."/>
        </authorList>
    </citation>
    <scope>NUCLEOTIDE SEQUENCE [LARGE SCALE GENOMIC DNA]</scope>
    <source>
        <strain evidence="5 6">DSM 3385</strain>
    </source>
</reference>
<evidence type="ECO:0000259" key="4">
    <source>
        <dbReference type="PROSITE" id="PS51379"/>
    </source>
</evidence>
<accession>A0A1W2EGY5</accession>
<dbReference type="InterPro" id="IPR017896">
    <property type="entry name" value="4Fe4S_Fe-S-bd"/>
</dbReference>
<evidence type="ECO:0000313" key="6">
    <source>
        <dbReference type="Proteomes" id="UP000192418"/>
    </source>
</evidence>
<dbReference type="OrthoDB" id="9773828at2"/>
<dbReference type="AlphaFoldDB" id="A0A1W2EGY5"/>
<evidence type="ECO:0000256" key="3">
    <source>
        <dbReference type="ARBA" id="ARBA00023014"/>
    </source>
</evidence>
<feature type="domain" description="4Fe-4S ferredoxin-type" evidence="4">
    <location>
        <begin position="201"/>
        <end position="231"/>
    </location>
</feature>
<organism evidence="5 6">
    <name type="scientific">Desulfocicer vacuolatum DSM 3385</name>
    <dbReference type="NCBI Taxonomy" id="1121400"/>
    <lineage>
        <taxon>Bacteria</taxon>
        <taxon>Pseudomonadati</taxon>
        <taxon>Thermodesulfobacteriota</taxon>
        <taxon>Desulfobacteria</taxon>
        <taxon>Desulfobacterales</taxon>
        <taxon>Desulfobacteraceae</taxon>
        <taxon>Desulfocicer</taxon>
    </lineage>
</organism>
<evidence type="ECO:0000256" key="1">
    <source>
        <dbReference type="ARBA" id="ARBA00022723"/>
    </source>
</evidence>
<proteinExistence type="predicted"/>
<evidence type="ECO:0000313" key="5">
    <source>
        <dbReference type="EMBL" id="SMD08702.1"/>
    </source>
</evidence>
<keyword evidence="3" id="KW-0411">Iron-sulfur</keyword>
<dbReference type="GO" id="GO:0051536">
    <property type="term" value="F:iron-sulfur cluster binding"/>
    <property type="evidence" value="ECO:0007669"/>
    <property type="project" value="UniProtKB-KW"/>
</dbReference>
<keyword evidence="2" id="KW-0408">Iron</keyword>
<evidence type="ECO:0000256" key="2">
    <source>
        <dbReference type="ARBA" id="ARBA00023004"/>
    </source>
</evidence>
<name>A0A1W2EGY5_9BACT</name>
<dbReference type="RefSeq" id="WP_084071526.1">
    <property type="nucleotide sequence ID" value="NZ_FWXY01000031.1"/>
</dbReference>
<sequence>MNITKQVEQLLKQGDVDIFLAYRELDGHLIPHGYTLDNLEDLENLKVSQHRYSLEKVATHLTEKKPNLKIGIVARDCNQRALNLLYTWNQLSPENITPLMVNCCPSQTRNHSDCTYLEPKKTGTFKQKKGIDFNENPREFMDNNDNGQRFSRWMYEFSKCIKCYGCRNICPVCFCTDCSLENPDLVEPGALPPEIPIFHLVRATHMAGRCIDCGLCEDACPAEIPLRFLYREMNRIVSDVFDYTPGAGLEKSPFTIIGNEVTLEPRPMDA</sequence>
<dbReference type="SUPFAM" id="SSF46548">
    <property type="entry name" value="alpha-helical ferredoxin"/>
    <property type="match status" value="1"/>
</dbReference>
<dbReference type="GO" id="GO:0046872">
    <property type="term" value="F:metal ion binding"/>
    <property type="evidence" value="ECO:0007669"/>
    <property type="project" value="UniProtKB-KW"/>
</dbReference>
<keyword evidence="1" id="KW-0479">Metal-binding</keyword>
<dbReference type="PROSITE" id="PS51379">
    <property type="entry name" value="4FE4S_FER_2"/>
    <property type="match status" value="1"/>
</dbReference>